<accession>A0A261TMF3</accession>
<reference evidence="3 4" key="1">
    <citation type="submission" date="2017-05" db="EMBL/GenBank/DDBJ databases">
        <title>Complete and WGS of Bordetella genogroups.</title>
        <authorList>
            <person name="Spilker T."/>
            <person name="LiPuma J."/>
        </authorList>
    </citation>
    <scope>NUCLEOTIDE SEQUENCE [LARGE SCALE GENOMIC DNA]</scope>
    <source>
        <strain evidence="3 4">AU9919</strain>
    </source>
</reference>
<dbReference type="PIRSF" id="PIRSF017082">
    <property type="entry name" value="YflP"/>
    <property type="match status" value="1"/>
</dbReference>
<dbReference type="RefSeq" id="WP_094823564.1">
    <property type="nucleotide sequence ID" value="NZ_NEVO01000016.1"/>
</dbReference>
<dbReference type="Gene3D" id="3.40.190.150">
    <property type="entry name" value="Bordetella uptake gene, domain 1"/>
    <property type="match status" value="1"/>
</dbReference>
<comment type="caution">
    <text evidence="3">The sequence shown here is derived from an EMBL/GenBank/DDBJ whole genome shotgun (WGS) entry which is preliminary data.</text>
</comment>
<evidence type="ECO:0000313" key="3">
    <source>
        <dbReference type="EMBL" id="OZI50834.1"/>
    </source>
</evidence>
<dbReference type="CDD" id="cd07012">
    <property type="entry name" value="PBP2_Bug_TTT"/>
    <property type="match status" value="1"/>
</dbReference>
<dbReference type="EMBL" id="NEVQ01000022">
    <property type="protein sequence ID" value="OZI50834.1"/>
    <property type="molecule type" value="Genomic_DNA"/>
</dbReference>
<dbReference type="Gene3D" id="3.40.190.10">
    <property type="entry name" value="Periplasmic binding protein-like II"/>
    <property type="match status" value="1"/>
</dbReference>
<proteinExistence type="inferred from homology"/>
<dbReference type="AlphaFoldDB" id="A0A261TMF3"/>
<dbReference type="InterPro" id="IPR042100">
    <property type="entry name" value="Bug_dom1"/>
</dbReference>
<dbReference type="PANTHER" id="PTHR42928:SF1">
    <property type="entry name" value="BLR4371 PROTEIN"/>
    <property type="match status" value="1"/>
</dbReference>
<evidence type="ECO:0000256" key="2">
    <source>
        <dbReference type="SAM" id="SignalP"/>
    </source>
</evidence>
<sequence>MKHLTHRPSTPYSRTVPAADAARSRLAKKTLFIASLSALASLSAIPAHAWEPTRPVEIIVPAGAGGASDQMARTIQSIILKHNLMKQTTLVLNKGGASGAEGIMDTKASPKNPHKLMVAFSAIYTLPLAVNLPFNWRDLTPVAMIAQDEFLLWTNAEAPYKTAADYLKAVKAAPPGQFKMGGTGAKREDQIITVALEKAAGVKFTYVPYKSGGEAATQLVGKHTESNVNNPSENIAQWRADQVNALCVFSDKRMVYTEKVTKTQSWADIPTCKEAGYDVQYQMLRAFFLPPGSTADQAAYYADLLKKVSETPEWKDYLAKQALKGDYRTGEDFVKFLEQDEAKHKALMQEAGLAAKK</sequence>
<feature type="chain" id="PRO_5012017547" evidence="2">
    <location>
        <begin position="50"/>
        <end position="357"/>
    </location>
</feature>
<keyword evidence="2" id="KW-0732">Signal</keyword>
<feature type="signal peptide" evidence="2">
    <location>
        <begin position="1"/>
        <end position="49"/>
    </location>
</feature>
<name>A0A261TMF3_9BORD</name>
<dbReference type="OrthoDB" id="7246401at2"/>
<dbReference type="PANTHER" id="PTHR42928">
    <property type="entry name" value="TRICARBOXYLATE-BINDING PROTEIN"/>
    <property type="match status" value="1"/>
</dbReference>
<dbReference type="Proteomes" id="UP000216885">
    <property type="component" value="Unassembled WGS sequence"/>
</dbReference>
<evidence type="ECO:0000313" key="4">
    <source>
        <dbReference type="Proteomes" id="UP000216885"/>
    </source>
</evidence>
<evidence type="ECO:0000256" key="1">
    <source>
        <dbReference type="ARBA" id="ARBA00006987"/>
    </source>
</evidence>
<dbReference type="Pfam" id="PF03401">
    <property type="entry name" value="TctC"/>
    <property type="match status" value="1"/>
</dbReference>
<dbReference type="InterPro" id="IPR005064">
    <property type="entry name" value="BUG"/>
</dbReference>
<protein>
    <submittedName>
        <fullName evidence="3">Tricarboxylate transporter</fullName>
    </submittedName>
</protein>
<comment type="similarity">
    <text evidence="1">Belongs to the UPF0065 (bug) family.</text>
</comment>
<gene>
    <name evidence="3" type="ORF">CAL20_23725</name>
</gene>
<keyword evidence="4" id="KW-1185">Reference proteome</keyword>
<organism evidence="3 4">
    <name type="scientific">Bordetella genomosp. 4</name>
    <dbReference type="NCBI Taxonomy" id="463044"/>
    <lineage>
        <taxon>Bacteria</taxon>
        <taxon>Pseudomonadati</taxon>
        <taxon>Pseudomonadota</taxon>
        <taxon>Betaproteobacteria</taxon>
        <taxon>Burkholderiales</taxon>
        <taxon>Alcaligenaceae</taxon>
        <taxon>Bordetella</taxon>
    </lineage>
</organism>